<organism evidence="5">
    <name type="scientific">Ralstonia solanacearum</name>
    <name type="common">Pseudomonas solanacearum</name>
    <dbReference type="NCBI Taxonomy" id="305"/>
    <lineage>
        <taxon>Bacteria</taxon>
        <taxon>Pseudomonadati</taxon>
        <taxon>Pseudomonadota</taxon>
        <taxon>Betaproteobacteria</taxon>
        <taxon>Burkholderiales</taxon>
        <taxon>Burkholderiaceae</taxon>
        <taxon>Ralstonia</taxon>
        <taxon>Ralstonia solanacearum species complex</taxon>
    </lineage>
</organism>
<dbReference type="Pfam" id="PF00145">
    <property type="entry name" value="DNA_methylase"/>
    <property type="match status" value="1"/>
</dbReference>
<protein>
    <submittedName>
        <fullName evidence="5">DNA cytosine methyltransferase</fullName>
    </submittedName>
</protein>
<evidence type="ECO:0000256" key="4">
    <source>
        <dbReference type="ARBA" id="ARBA00047422"/>
    </source>
</evidence>
<reference evidence="5" key="1">
    <citation type="submission" date="2021-10" db="EMBL/GenBank/DDBJ databases">
        <title>Complete genome sequences of five Ralstonia solancearum strains isolated from sunflower.</title>
        <authorList>
            <person name="She X."/>
            <person name="He Z."/>
        </authorList>
    </citation>
    <scope>NUCLEOTIDE SEQUENCE</scope>
    <source>
        <strain evidence="5">RS638</strain>
    </source>
</reference>
<evidence type="ECO:0000256" key="3">
    <source>
        <dbReference type="ARBA" id="ARBA00022747"/>
    </source>
</evidence>
<keyword evidence="2" id="KW-0808">Transferase</keyword>
<dbReference type="GO" id="GO:0032259">
    <property type="term" value="P:methylation"/>
    <property type="evidence" value="ECO:0007669"/>
    <property type="project" value="UniProtKB-KW"/>
</dbReference>
<keyword evidence="3" id="KW-0680">Restriction system</keyword>
<dbReference type="InterPro" id="IPR001525">
    <property type="entry name" value="C5_MeTfrase"/>
</dbReference>
<dbReference type="SUPFAM" id="SSF53335">
    <property type="entry name" value="S-adenosyl-L-methionine-dependent methyltransferases"/>
    <property type="match status" value="1"/>
</dbReference>
<evidence type="ECO:0000313" key="5">
    <source>
        <dbReference type="EMBL" id="UZF14049.1"/>
    </source>
</evidence>
<comment type="catalytic activity">
    <reaction evidence="4">
        <text>a 2'-deoxycytidine in DNA + S-adenosyl-L-methionine = a 5-methyl-2'-deoxycytidine in DNA + S-adenosyl-L-homocysteine + H(+)</text>
        <dbReference type="Rhea" id="RHEA:13681"/>
        <dbReference type="Rhea" id="RHEA-COMP:11369"/>
        <dbReference type="Rhea" id="RHEA-COMP:11370"/>
        <dbReference type="ChEBI" id="CHEBI:15378"/>
        <dbReference type="ChEBI" id="CHEBI:57856"/>
        <dbReference type="ChEBI" id="CHEBI:59789"/>
        <dbReference type="ChEBI" id="CHEBI:85452"/>
        <dbReference type="ChEBI" id="CHEBI:85454"/>
        <dbReference type="EC" id="2.1.1.37"/>
    </reaction>
</comment>
<evidence type="ECO:0000256" key="2">
    <source>
        <dbReference type="ARBA" id="ARBA00022679"/>
    </source>
</evidence>
<evidence type="ECO:0000256" key="1">
    <source>
        <dbReference type="ARBA" id="ARBA00022603"/>
    </source>
</evidence>
<name>A0ABY6NA96_RALSL</name>
<dbReference type="EMBL" id="CP085043">
    <property type="protein sequence ID" value="UZF14049.1"/>
    <property type="molecule type" value="Genomic_DNA"/>
</dbReference>
<proteinExistence type="predicted"/>
<dbReference type="InterPro" id="IPR029063">
    <property type="entry name" value="SAM-dependent_MTases_sf"/>
</dbReference>
<sequence>MGAYYNEIDPYAAAWLRNLIAAGHIAPGDVDERDIQDVRPEDLRGYRQHHFFAGVGVWSLALRRAGWADDLPVWSGSCPCQPFSAAGKGLAFDDERHLWPAWYHLISECRPAIVFGEQVASKGADAWIDLVQDDMEAVDYAVGAVPFPAAGVGAPHIRDRLYWVAHAAGHGHQRWRAARAGDGANAARFEPQRFGVAGGLADALSAGWSEGRPVAGHRSPSGLCAVGVLADSHGGYACEERQQRQQPQDGGIGLGLGHAEREGLALGQWLAGVPCETSGAGPREAAERAGIHVASGPGPTNGIWRDADWLLCRDGKWRPVEPGAFPLADGAAARVGRLRAYGNAINAEAARVFIEHVTEWLR</sequence>
<accession>A0ABY6NA96</accession>
<keyword evidence="1 5" id="KW-0489">Methyltransferase</keyword>
<dbReference type="Gene3D" id="3.40.50.150">
    <property type="entry name" value="Vaccinia Virus protein VP39"/>
    <property type="match status" value="1"/>
</dbReference>
<dbReference type="GO" id="GO:0008168">
    <property type="term" value="F:methyltransferase activity"/>
    <property type="evidence" value="ECO:0007669"/>
    <property type="project" value="UniProtKB-KW"/>
</dbReference>
<gene>
    <name evidence="5" type="ORF">LH706_13555</name>
</gene>